<feature type="region of interest" description="Disordered" evidence="1">
    <location>
        <begin position="532"/>
        <end position="551"/>
    </location>
</feature>
<evidence type="ECO:0000313" key="3">
    <source>
        <dbReference type="EMBL" id="ATQ68125.1"/>
    </source>
</evidence>
<gene>
    <name evidence="3" type="ORF">CQW49_09695</name>
</gene>
<sequence length="551" mass="60166">MGNETRRSSATSRRMILASAAVALASSCARSLAAPADRTINIIRAELTPYQFGARGDGSDDTAAFGRAVLEAARLERPLMIPRGDFVLTPPAASSWQFRNIPERTTHICVPLVSGLTVVGRGGRIMTRAPATPLGPLARIFLFGTGLNLSPGALRDILFDEVEFDFADEFSPIHSFTFAFGLTGVDNFEQRNLKLHSSGKRAGRGLFLLNGRDRRQIGCRHKNMIQGHYVHYEWGPIIRDVSFEHLTECMDWDGPAWKVDAKGLRFKNLVHEAQCIDSAGGSDWVISDVTAENTGSVFFLYHKLEAYPTFAEWFQSPEGSFTNRCVPMERILVRNVRGRAAGRDYALKAAETFRVGPNRFKKYPKEIVGVAPPKDITIEDVEIDGGFAAGVNECRNLQMRRVRLRNMDAHDDAERGAALYLHQATTTAQTLRESELSGVVSDVEITNSRGMGLLVDTPSDLTLRNLRIDGYNLNDGAHTRKGLEIRGLGRKSGLVELADVHVGGGAGAGLTDISVRGAAGVVRERLRMRGSVTGDTAGAQPLDLSEEGSAE</sequence>
<proteinExistence type="predicted"/>
<evidence type="ECO:0000256" key="1">
    <source>
        <dbReference type="SAM" id="MobiDB-lite"/>
    </source>
</evidence>
<evidence type="ECO:0000313" key="4">
    <source>
        <dbReference type="Proteomes" id="UP000230709"/>
    </source>
</evidence>
<keyword evidence="2" id="KW-0732">Signal</keyword>
<evidence type="ECO:0008006" key="5">
    <source>
        <dbReference type="Google" id="ProtNLM"/>
    </source>
</evidence>
<keyword evidence="4" id="KW-1185">Reference proteome</keyword>
<feature type="chain" id="PRO_5013581722" description="Pectate lyase superfamily protein domain-containing protein" evidence="2">
    <location>
        <begin position="34"/>
        <end position="551"/>
    </location>
</feature>
<accession>A0A2D2CZI3</accession>
<dbReference type="InterPro" id="IPR012334">
    <property type="entry name" value="Pectin_lyas_fold"/>
</dbReference>
<dbReference type="EMBL" id="CP023737">
    <property type="protein sequence ID" value="ATQ68125.1"/>
    <property type="molecule type" value="Genomic_DNA"/>
</dbReference>
<dbReference type="RefSeq" id="WP_003610551.1">
    <property type="nucleotide sequence ID" value="NZ_ADVE02000001.1"/>
</dbReference>
<dbReference type="KEGG" id="mtw:CQW49_09695"/>
<dbReference type="AlphaFoldDB" id="A0A2D2CZI3"/>
<organism evidence="3 4">
    <name type="scientific">Methylosinus trichosporium (strain ATCC 35070 / NCIMB 11131 / UNIQEM 75 / OB3b)</name>
    <dbReference type="NCBI Taxonomy" id="595536"/>
    <lineage>
        <taxon>Bacteria</taxon>
        <taxon>Pseudomonadati</taxon>
        <taxon>Pseudomonadota</taxon>
        <taxon>Alphaproteobacteria</taxon>
        <taxon>Hyphomicrobiales</taxon>
        <taxon>Methylocystaceae</taxon>
        <taxon>Methylosinus</taxon>
    </lineage>
</organism>
<protein>
    <recommendedName>
        <fullName evidence="5">Pectate lyase superfamily protein domain-containing protein</fullName>
    </recommendedName>
</protein>
<dbReference type="SUPFAM" id="SSF51126">
    <property type="entry name" value="Pectin lyase-like"/>
    <property type="match status" value="2"/>
</dbReference>
<feature type="signal peptide" evidence="2">
    <location>
        <begin position="1"/>
        <end position="33"/>
    </location>
</feature>
<reference evidence="4" key="1">
    <citation type="submission" date="2017-10" db="EMBL/GenBank/DDBJ databases">
        <title>Completed PacBio SMRT sequence of Methylosinus trichosporium OB3b reveals presence of a third large plasmid.</title>
        <authorList>
            <person name="Charles T.C."/>
            <person name="Lynch M.D.J."/>
            <person name="Heil J.R."/>
            <person name="Cheng J."/>
        </authorList>
    </citation>
    <scope>NUCLEOTIDE SEQUENCE [LARGE SCALE GENOMIC DNA]</scope>
    <source>
        <strain evidence="4">OB3b</strain>
    </source>
</reference>
<dbReference type="Gene3D" id="2.160.20.10">
    <property type="entry name" value="Single-stranded right-handed beta-helix, Pectin lyase-like"/>
    <property type="match status" value="1"/>
</dbReference>
<dbReference type="PROSITE" id="PS51257">
    <property type="entry name" value="PROKAR_LIPOPROTEIN"/>
    <property type="match status" value="1"/>
</dbReference>
<dbReference type="InterPro" id="IPR011050">
    <property type="entry name" value="Pectin_lyase_fold/virulence"/>
</dbReference>
<name>A0A2D2CZI3_METT3</name>
<evidence type="ECO:0000256" key="2">
    <source>
        <dbReference type="SAM" id="SignalP"/>
    </source>
</evidence>
<dbReference type="Proteomes" id="UP000230709">
    <property type="component" value="Chromosome"/>
</dbReference>